<dbReference type="FunFam" id="1.25.40.180:FF:000068">
    <property type="entry name" value="Eukaryotic translation initiation factor 4 gamma 1-like Protein"/>
    <property type="match status" value="1"/>
</dbReference>
<keyword evidence="10" id="KW-1185">Reference proteome</keyword>
<keyword evidence="4" id="KW-0810">Translation regulation</keyword>
<dbReference type="SMART" id="SM00515">
    <property type="entry name" value="eIF5C"/>
    <property type="match status" value="1"/>
</dbReference>
<feature type="compositionally biased region" description="Low complexity" evidence="6">
    <location>
        <begin position="524"/>
        <end position="538"/>
    </location>
</feature>
<evidence type="ECO:0000259" key="8">
    <source>
        <dbReference type="SMART" id="SM00543"/>
    </source>
</evidence>
<dbReference type="Proteomes" id="UP001153737">
    <property type="component" value="Chromosome 9"/>
</dbReference>
<feature type="domain" description="MIF4G" evidence="8">
    <location>
        <begin position="977"/>
        <end position="1209"/>
    </location>
</feature>
<dbReference type="GO" id="GO:0003743">
    <property type="term" value="F:translation initiation factor activity"/>
    <property type="evidence" value="ECO:0007669"/>
    <property type="project" value="UniProtKB-KW"/>
</dbReference>
<evidence type="ECO:0000256" key="5">
    <source>
        <dbReference type="ARBA" id="ARBA00022917"/>
    </source>
</evidence>
<dbReference type="OrthoDB" id="514777at2759"/>
<keyword evidence="5" id="KW-0648">Protein biosynthesis</keyword>
<feature type="compositionally biased region" description="Polar residues" evidence="6">
    <location>
        <begin position="1338"/>
        <end position="1356"/>
    </location>
</feature>
<feature type="region of interest" description="Disordered" evidence="6">
    <location>
        <begin position="1822"/>
        <end position="1852"/>
    </location>
</feature>
<evidence type="ECO:0000259" key="7">
    <source>
        <dbReference type="SMART" id="SM00515"/>
    </source>
</evidence>
<gene>
    <name evidence="9" type="ORF">PHAECO_LOCUS12948</name>
</gene>
<dbReference type="InterPro" id="IPR016024">
    <property type="entry name" value="ARM-type_fold"/>
</dbReference>
<keyword evidence="3" id="KW-0597">Phosphoprotein</keyword>
<dbReference type="Pfam" id="PF21140">
    <property type="entry name" value="eIF4G1-like_eIF4E-bd"/>
    <property type="match status" value="1"/>
</dbReference>
<feature type="compositionally biased region" description="Gly residues" evidence="6">
    <location>
        <begin position="1269"/>
        <end position="1278"/>
    </location>
</feature>
<proteinExistence type="inferred from homology"/>
<reference evidence="9" key="2">
    <citation type="submission" date="2022-10" db="EMBL/GenBank/DDBJ databases">
        <authorList>
            <consortium name="ENA_rothamsted_submissions"/>
            <consortium name="culmorum"/>
            <person name="King R."/>
        </authorList>
    </citation>
    <scope>NUCLEOTIDE SEQUENCE</scope>
</reference>
<reference evidence="9" key="1">
    <citation type="submission" date="2022-01" db="EMBL/GenBank/DDBJ databases">
        <authorList>
            <person name="King R."/>
        </authorList>
    </citation>
    <scope>NUCLEOTIDE SEQUENCE</scope>
</reference>
<dbReference type="Pfam" id="PF02020">
    <property type="entry name" value="W2"/>
    <property type="match status" value="1"/>
</dbReference>
<feature type="compositionally biased region" description="Polar residues" evidence="6">
    <location>
        <begin position="1"/>
        <end position="32"/>
    </location>
</feature>
<feature type="region of interest" description="Disordered" evidence="6">
    <location>
        <begin position="337"/>
        <end position="367"/>
    </location>
</feature>
<feature type="compositionally biased region" description="Basic and acidic residues" evidence="6">
    <location>
        <begin position="1255"/>
        <end position="1268"/>
    </location>
</feature>
<feature type="compositionally biased region" description="Pro residues" evidence="6">
    <location>
        <begin position="74"/>
        <end position="85"/>
    </location>
</feature>
<feature type="region of interest" description="Disordered" evidence="6">
    <location>
        <begin position="1244"/>
        <end position="1442"/>
    </location>
</feature>
<accession>A0A9P0GWY8</accession>
<feature type="compositionally biased region" description="Low complexity" evidence="6">
    <location>
        <begin position="1244"/>
        <end position="1254"/>
    </location>
</feature>
<feature type="region of interest" description="Disordered" evidence="6">
    <location>
        <begin position="638"/>
        <end position="713"/>
    </location>
</feature>
<evidence type="ECO:0000313" key="9">
    <source>
        <dbReference type="EMBL" id="CAH1183096.1"/>
    </source>
</evidence>
<dbReference type="Pfam" id="PF02847">
    <property type="entry name" value="MA3"/>
    <property type="match status" value="1"/>
</dbReference>
<evidence type="ECO:0000256" key="6">
    <source>
        <dbReference type="SAM" id="MobiDB-lite"/>
    </source>
</evidence>
<dbReference type="EMBL" id="OU896715">
    <property type="protein sequence ID" value="CAH1183096.1"/>
    <property type="molecule type" value="Genomic_DNA"/>
</dbReference>
<dbReference type="SMART" id="SM00543">
    <property type="entry name" value="MIF4G"/>
    <property type="match status" value="1"/>
</dbReference>
<feature type="compositionally biased region" description="Polar residues" evidence="6">
    <location>
        <begin position="297"/>
        <end position="318"/>
    </location>
</feature>
<feature type="region of interest" description="Disordered" evidence="6">
    <location>
        <begin position="865"/>
        <end position="934"/>
    </location>
</feature>
<feature type="compositionally biased region" description="Basic and acidic residues" evidence="6">
    <location>
        <begin position="507"/>
        <end position="523"/>
    </location>
</feature>
<feature type="compositionally biased region" description="Basic and acidic residues" evidence="6">
    <location>
        <begin position="553"/>
        <end position="570"/>
    </location>
</feature>
<dbReference type="InterPro" id="IPR003890">
    <property type="entry name" value="MIF4G-like_typ-3"/>
</dbReference>
<feature type="domain" description="W2" evidence="7">
    <location>
        <begin position="1738"/>
        <end position="1828"/>
    </location>
</feature>
<evidence type="ECO:0000313" key="10">
    <source>
        <dbReference type="Proteomes" id="UP001153737"/>
    </source>
</evidence>
<name>A0A9P0GWY8_PHACE</name>
<dbReference type="Gene3D" id="1.25.40.180">
    <property type="match status" value="3"/>
</dbReference>
<evidence type="ECO:0000256" key="3">
    <source>
        <dbReference type="ARBA" id="ARBA00022553"/>
    </source>
</evidence>
<feature type="compositionally biased region" description="Basic and acidic residues" evidence="6">
    <location>
        <begin position="659"/>
        <end position="670"/>
    </location>
</feature>
<feature type="compositionally biased region" description="Acidic residues" evidence="6">
    <location>
        <begin position="1823"/>
        <end position="1837"/>
    </location>
</feature>
<dbReference type="SUPFAM" id="SSF48371">
    <property type="entry name" value="ARM repeat"/>
    <property type="match status" value="3"/>
</dbReference>
<feature type="compositionally biased region" description="Polar residues" evidence="6">
    <location>
        <begin position="130"/>
        <end position="142"/>
    </location>
</feature>
<feature type="compositionally biased region" description="Polar residues" evidence="6">
    <location>
        <begin position="883"/>
        <end position="898"/>
    </location>
</feature>
<dbReference type="InterPro" id="IPR049485">
    <property type="entry name" value="eIF4G1-like_eIF4E-bd"/>
</dbReference>
<sequence>MSSNPKQPGSGGPQTQRYTSLPYQPITQTTNRAEGFSVPNQQGAYGPPPPQQQQQQQQGPPGGLRGIAQAQSGAPPPPNQAPTPPNAADQLKVQTMQQQQPPSMNHIQYVQQQVRPPAATYYPRPAGPPNQGQRMQSHNSRPQQQQQMYAGPAQPQYVLQQPVYITSNSGVQYAGYPAQRPPYVQQIATSQAVFGPPIAAYTPYNANPNPPNQVYNLNNYYSTPVVRHPPAPPVNPNNPAGQNVPMAAVPMAAAMPPPLQQPFQRQPPNRRRANALPIIDPTTGADRLQEIFEDSSHPPSGDSSARQTPQPPSAAQNSHNKEVQATFAKQVMQALEERPQDPPPHDQQQQQHHHPQAPPPSEVAQQHHPVVGPNHLAEHVQQQPQVFVPAGVTLTAPPPPHHQLSKMEHVVQSSKLQPCAKEFVLPTPSLPAPTTAAVIAAASAKETPIVSANCDAVEVTLPNKLPKDRESPAKGRAKPRADQPLPPSQVRERGDSSKEAQAPQAAVEKEVVVPPVVKDEVKPVLEQQPPAVEQAEPPAAVPPPPAVQPPPKEVPKEPQQPDKKKKDSSKAEVSVAAPPQQPAQTQDGGSNAKKQNAQRSASKQQQQQQQQKQPAVAAVAVAVPNKQKGVATPVTTAVPAAAPLPQPPKTASKAHKKHELNQKGANKEGTDMDAFNDNVRSEEEVNSNVIPAIEDTTPTITAPTITPTPNDIINANSTVDIPASVTIENSRNVVESTPPPQVVKPAPEPTVKKSSFDITSIVREKPKPFVSPAPAPAGGQDEPDRAAVVGGGINDKLVQAKNEANAKTAGGLDNKLPYKDGQWSPANQAGLKVYQRDFLLSLKDLPASRKTPDNIPDVIFMIDDNNRGRLSDGRSSMGGRSDFTPSFNYGGKSSSQRGVVSKRPSQGKMDGRGGGGGGGNSGSMSGGANKSSKPLMKVSISVREDVKLHETENAWRPARFKKGEAATDDDKRTEELYKKVRGVLNKLTPQKFETLLAQIKGLPIDTSARLQGVIDLVFEKAVDEPNFSVAYANMCKELALMQVPTNNSTPDKQEFVNFRKLLITRCQVEFEKNSIDEVTRNNKVKEIEETTDPEKKKDLQFDLEDYDRRLRMKSVGNIRFIGELFKQNMLTVNIMMRCLANLLENKDEESLECLCKLLTTIGKELESNKQVNLQPIFGPMRDIITKKEHKVSSRIRFMLQDVLDLRHSKWVPRRQDFNPKTIDQITKEAADEHLNIQIMNSGPMPQQMQQMQQQSRKDDRMGGNDRRGGSGGGRGGNKVGDEGWITMGNNKGRTNDRYTGGQNERFTFQKDKLKTTAPMADEPLGTPSMFGRWGKGSVVSNTKAPTQQMLPNTTNMYAPLDNMDGDKRGMNSRPGYNNNNNKDSYHSKGNSLERYNPKYDGRGSRSSSQHRSHEGGAPPAQRSMGPPPSQQRLPAQQPVAAQPVAAPVPVQAVAEPQPVAVEDVSRVMLSEDQIHRRITNSLDEFVSGNCSVEEYFQEISTDIPSHCIKEIIRDSYLHVLEKNSNARLTTGSLFAALVSQGQIQLEDYCVNLEDVLSQVEDLMIDIPKIWDYLAELMVDLLCMEAVPLKRLHKSCIILIGQRQADRLLAPLFKLVVSKKGPNFLQSSWSKSGLQLADFMDSSLVQSFISDNQLEFLVGGATSAGQSQLSYEDIQQKMLEFLRANSNIDEISNWITANVGDRVKENKFIRSLSTAIFQDSIDEEKKCKLNKERLAQHITLLIKYVDHREEYELQCLYALQALINRMEHPSGLLLQIFETIYELLAFSQEAFMMWETSVDPAEQEGKGVALKQLTSFFTQLKENIEDEDEEGEEEEESSGSEGPLGSSAQAKQKHWNNAEWKFEKEFSLSHFQMEKE</sequence>
<dbReference type="InterPro" id="IPR003307">
    <property type="entry name" value="W2_domain"/>
</dbReference>
<dbReference type="Pfam" id="PF02854">
    <property type="entry name" value="MIF4G"/>
    <property type="match status" value="1"/>
</dbReference>
<feature type="compositionally biased region" description="Pro residues" evidence="6">
    <location>
        <begin position="539"/>
        <end position="552"/>
    </location>
</feature>
<dbReference type="FunFam" id="1.25.40.180:FF:000042">
    <property type="entry name" value="Eukaryotic translation initiation factor 4 gamma"/>
    <property type="match status" value="1"/>
</dbReference>
<dbReference type="PANTHER" id="PTHR23253:SF78">
    <property type="entry name" value="EUKARYOTIC TRANSLATION INITIATION FACTOR 4G1, ISOFORM B-RELATED"/>
    <property type="match status" value="1"/>
</dbReference>
<dbReference type="PANTHER" id="PTHR23253">
    <property type="entry name" value="EUKARYOTIC TRANSLATION INITIATION FACTOR 4 GAMMA"/>
    <property type="match status" value="1"/>
</dbReference>
<feature type="region of interest" description="Disordered" evidence="6">
    <location>
        <begin position="292"/>
        <end position="321"/>
    </location>
</feature>
<comment type="similarity">
    <text evidence="1">Belongs to the eukaryotic initiation factor 4G family.</text>
</comment>
<evidence type="ECO:0000256" key="4">
    <source>
        <dbReference type="ARBA" id="ARBA00022845"/>
    </source>
</evidence>
<feature type="region of interest" description="Disordered" evidence="6">
    <location>
        <begin position="730"/>
        <end position="751"/>
    </location>
</feature>
<feature type="compositionally biased region" description="Pro residues" evidence="6">
    <location>
        <begin position="737"/>
        <end position="748"/>
    </location>
</feature>
<dbReference type="InterPro" id="IPR003891">
    <property type="entry name" value="Initiation_fac_eIF4g_MI"/>
</dbReference>
<dbReference type="GO" id="GO:0006417">
    <property type="term" value="P:regulation of translation"/>
    <property type="evidence" value="ECO:0007669"/>
    <property type="project" value="UniProtKB-KW"/>
</dbReference>
<feature type="compositionally biased region" description="Low complexity" evidence="6">
    <location>
        <begin position="571"/>
        <end position="584"/>
    </location>
</feature>
<organism evidence="9 10">
    <name type="scientific">Phaedon cochleariae</name>
    <name type="common">Mustard beetle</name>
    <dbReference type="NCBI Taxonomy" id="80249"/>
    <lineage>
        <taxon>Eukaryota</taxon>
        <taxon>Metazoa</taxon>
        <taxon>Ecdysozoa</taxon>
        <taxon>Arthropoda</taxon>
        <taxon>Hexapoda</taxon>
        <taxon>Insecta</taxon>
        <taxon>Pterygota</taxon>
        <taxon>Neoptera</taxon>
        <taxon>Endopterygota</taxon>
        <taxon>Coleoptera</taxon>
        <taxon>Polyphaga</taxon>
        <taxon>Cucujiformia</taxon>
        <taxon>Chrysomeloidea</taxon>
        <taxon>Chrysomelidae</taxon>
        <taxon>Chrysomelinae</taxon>
        <taxon>Chrysomelini</taxon>
        <taxon>Phaedon</taxon>
    </lineage>
</organism>
<feature type="compositionally biased region" description="Low complexity" evidence="6">
    <location>
        <begin position="115"/>
        <end position="124"/>
    </location>
</feature>
<dbReference type="CDD" id="cd11559">
    <property type="entry name" value="W2_eIF4G1_like"/>
    <property type="match status" value="1"/>
</dbReference>
<dbReference type="GO" id="GO:0016281">
    <property type="term" value="C:eukaryotic translation initiation factor 4F complex"/>
    <property type="evidence" value="ECO:0007669"/>
    <property type="project" value="TreeGrafter"/>
</dbReference>
<feature type="region of interest" description="Disordered" evidence="6">
    <location>
        <begin position="1"/>
        <end position="151"/>
    </location>
</feature>
<feature type="compositionally biased region" description="Polar residues" evidence="6">
    <location>
        <begin position="92"/>
        <end position="114"/>
    </location>
</feature>
<protein>
    <submittedName>
        <fullName evidence="9">Uncharacterized protein</fullName>
    </submittedName>
</protein>
<feature type="compositionally biased region" description="Low complexity" evidence="6">
    <location>
        <begin position="592"/>
        <end position="617"/>
    </location>
</feature>
<feature type="compositionally biased region" description="Low complexity" evidence="6">
    <location>
        <begin position="690"/>
        <end position="713"/>
    </location>
</feature>
<evidence type="ECO:0000256" key="1">
    <source>
        <dbReference type="ARBA" id="ARBA00005775"/>
    </source>
</evidence>
<evidence type="ECO:0000256" key="2">
    <source>
        <dbReference type="ARBA" id="ARBA00022540"/>
    </source>
</evidence>
<keyword evidence="2" id="KW-0396">Initiation factor</keyword>
<feature type="region of interest" description="Disordered" evidence="6">
    <location>
        <begin position="461"/>
        <end position="617"/>
    </location>
</feature>
<feature type="compositionally biased region" description="Gly residues" evidence="6">
    <location>
        <begin position="912"/>
        <end position="925"/>
    </location>
</feature>
<feature type="compositionally biased region" description="Polar residues" evidence="6">
    <location>
        <begin position="1374"/>
        <end position="1390"/>
    </location>
</feature>
<dbReference type="GO" id="GO:0003729">
    <property type="term" value="F:mRNA binding"/>
    <property type="evidence" value="ECO:0007669"/>
    <property type="project" value="TreeGrafter"/>
</dbReference>